<sequence>MKRRASFNPLDIKVAHTDIPPTMEEMRMAIRQMKSGKAAKSDNIPAESTKLRHRGNCTHAQRPIQEDLRGRTSADRLGTWIPYQNAKERRSEHI</sequence>
<dbReference type="AlphaFoldDB" id="A0A3P8HHD3"/>
<dbReference type="EMBL" id="UZAL01043961">
    <property type="protein sequence ID" value="VDP81944.1"/>
    <property type="molecule type" value="Genomic_DNA"/>
</dbReference>
<keyword evidence="3" id="KW-1185">Reference proteome</keyword>
<name>A0A3P8HHD3_9TREM</name>
<protein>
    <submittedName>
        <fullName evidence="2">Uncharacterized protein</fullName>
    </submittedName>
</protein>
<organism evidence="2 3">
    <name type="scientific">Schistosoma mattheei</name>
    <dbReference type="NCBI Taxonomy" id="31246"/>
    <lineage>
        <taxon>Eukaryota</taxon>
        <taxon>Metazoa</taxon>
        <taxon>Spiralia</taxon>
        <taxon>Lophotrochozoa</taxon>
        <taxon>Platyhelminthes</taxon>
        <taxon>Trematoda</taxon>
        <taxon>Digenea</taxon>
        <taxon>Strigeidida</taxon>
        <taxon>Schistosomatoidea</taxon>
        <taxon>Schistosomatidae</taxon>
        <taxon>Schistosoma</taxon>
    </lineage>
</organism>
<proteinExistence type="predicted"/>
<reference evidence="2 3" key="1">
    <citation type="submission" date="2018-11" db="EMBL/GenBank/DDBJ databases">
        <authorList>
            <consortium name="Pathogen Informatics"/>
        </authorList>
    </citation>
    <scope>NUCLEOTIDE SEQUENCE [LARGE SCALE GENOMIC DNA]</scope>
    <source>
        <strain>Denwood</strain>
        <strain evidence="3">Zambia</strain>
    </source>
</reference>
<gene>
    <name evidence="2" type="ORF">SMTD_LOCUS20245</name>
</gene>
<dbReference type="Proteomes" id="UP000269396">
    <property type="component" value="Unassembled WGS sequence"/>
</dbReference>
<feature type="region of interest" description="Disordered" evidence="1">
    <location>
        <begin position="33"/>
        <end position="73"/>
    </location>
</feature>
<evidence type="ECO:0000313" key="3">
    <source>
        <dbReference type="Proteomes" id="UP000269396"/>
    </source>
</evidence>
<feature type="compositionally biased region" description="Basic and acidic residues" evidence="1">
    <location>
        <begin position="64"/>
        <end position="73"/>
    </location>
</feature>
<accession>A0A3P8HHD3</accession>
<evidence type="ECO:0000313" key="2">
    <source>
        <dbReference type="EMBL" id="VDP81944.1"/>
    </source>
</evidence>
<evidence type="ECO:0000256" key="1">
    <source>
        <dbReference type="SAM" id="MobiDB-lite"/>
    </source>
</evidence>